<protein>
    <recommendedName>
        <fullName evidence="1">Trk system potassium uptake protein TrkA</fullName>
    </recommendedName>
</protein>
<dbReference type="Gene3D" id="3.30.70.1450">
    <property type="entry name" value="Regulator of K+ conductance, C-terminal domain"/>
    <property type="match status" value="1"/>
</dbReference>
<dbReference type="SUPFAM" id="SSF116726">
    <property type="entry name" value="TrkA C-terminal domain-like"/>
    <property type="match status" value="1"/>
</dbReference>
<evidence type="ECO:0000256" key="1">
    <source>
        <dbReference type="ARBA" id="ARBA00017378"/>
    </source>
</evidence>
<dbReference type="PRINTS" id="PR00335">
    <property type="entry name" value="KUPTAKETRKA"/>
</dbReference>
<dbReference type="InterPro" id="IPR050721">
    <property type="entry name" value="Trk_Ktr_HKT_K-transport"/>
</dbReference>
<dbReference type="InterPro" id="IPR036291">
    <property type="entry name" value="NAD(P)-bd_dom_sf"/>
</dbReference>
<dbReference type="Pfam" id="PF02080">
    <property type="entry name" value="TrkA_C"/>
    <property type="match status" value="1"/>
</dbReference>
<dbReference type="PANTHER" id="PTHR43833">
    <property type="entry name" value="POTASSIUM CHANNEL PROTEIN 2-RELATED-RELATED"/>
    <property type="match status" value="1"/>
</dbReference>
<evidence type="ECO:0000259" key="8">
    <source>
        <dbReference type="PROSITE" id="PS51202"/>
    </source>
</evidence>
<dbReference type="Proteomes" id="UP000823613">
    <property type="component" value="Unassembled WGS sequence"/>
</dbReference>
<evidence type="ECO:0000256" key="2">
    <source>
        <dbReference type="ARBA" id="ARBA00022448"/>
    </source>
</evidence>
<gene>
    <name evidence="9" type="ORF">IAC58_05525</name>
</gene>
<dbReference type="SUPFAM" id="SSF51735">
    <property type="entry name" value="NAD(P)-binding Rossmann-fold domains"/>
    <property type="match status" value="1"/>
</dbReference>
<dbReference type="Gene3D" id="3.40.50.720">
    <property type="entry name" value="NAD(P)-binding Rossmann-like Domain"/>
    <property type="match status" value="1"/>
</dbReference>
<feature type="domain" description="RCK N-terminal" evidence="7">
    <location>
        <begin position="1"/>
        <end position="119"/>
    </location>
</feature>
<dbReference type="EMBL" id="JADIMY010000112">
    <property type="protein sequence ID" value="MBO8427981.1"/>
    <property type="molecule type" value="Genomic_DNA"/>
</dbReference>
<keyword evidence="6" id="KW-0406">Ion transport</keyword>
<evidence type="ECO:0000256" key="6">
    <source>
        <dbReference type="ARBA" id="ARBA00023065"/>
    </source>
</evidence>
<dbReference type="GO" id="GO:0005886">
    <property type="term" value="C:plasma membrane"/>
    <property type="evidence" value="ECO:0007669"/>
    <property type="project" value="InterPro"/>
</dbReference>
<dbReference type="Pfam" id="PF02254">
    <property type="entry name" value="TrkA_N"/>
    <property type="match status" value="1"/>
</dbReference>
<dbReference type="GO" id="GO:0015079">
    <property type="term" value="F:potassium ion transmembrane transporter activity"/>
    <property type="evidence" value="ECO:0007669"/>
    <property type="project" value="InterPro"/>
</dbReference>
<evidence type="ECO:0000313" key="9">
    <source>
        <dbReference type="EMBL" id="MBO8427981.1"/>
    </source>
</evidence>
<evidence type="ECO:0000259" key="7">
    <source>
        <dbReference type="PROSITE" id="PS51201"/>
    </source>
</evidence>
<evidence type="ECO:0000256" key="5">
    <source>
        <dbReference type="ARBA" id="ARBA00023027"/>
    </source>
</evidence>
<dbReference type="InterPro" id="IPR003148">
    <property type="entry name" value="RCK_N"/>
</dbReference>
<feature type="domain" description="RCK C-terminal" evidence="8">
    <location>
        <begin position="139"/>
        <end position="220"/>
    </location>
</feature>
<dbReference type="InterPro" id="IPR006036">
    <property type="entry name" value="K_uptake_TrkA"/>
</dbReference>
<evidence type="ECO:0000256" key="4">
    <source>
        <dbReference type="ARBA" id="ARBA00022958"/>
    </source>
</evidence>
<accession>A0A9D9DK93</accession>
<name>A0A9D9DK93_9BACL</name>
<keyword evidence="5" id="KW-0520">NAD</keyword>
<reference evidence="9" key="2">
    <citation type="journal article" date="2021" name="PeerJ">
        <title>Extensive microbial diversity within the chicken gut microbiome revealed by metagenomics and culture.</title>
        <authorList>
            <person name="Gilroy R."/>
            <person name="Ravi A."/>
            <person name="Getino M."/>
            <person name="Pursley I."/>
            <person name="Horton D.L."/>
            <person name="Alikhan N.F."/>
            <person name="Baker D."/>
            <person name="Gharbi K."/>
            <person name="Hall N."/>
            <person name="Watson M."/>
            <person name="Adriaenssens E.M."/>
            <person name="Foster-Nyarko E."/>
            <person name="Jarju S."/>
            <person name="Secka A."/>
            <person name="Antonio M."/>
            <person name="Oren A."/>
            <person name="Chaudhuri R.R."/>
            <person name="La Ragione R."/>
            <person name="Hildebrand F."/>
            <person name="Pallen M.J."/>
        </authorList>
    </citation>
    <scope>NUCLEOTIDE SEQUENCE</scope>
    <source>
        <strain evidence="9">11159</strain>
    </source>
</reference>
<dbReference type="InterPro" id="IPR006037">
    <property type="entry name" value="RCK_C"/>
</dbReference>
<evidence type="ECO:0000256" key="3">
    <source>
        <dbReference type="ARBA" id="ARBA00022538"/>
    </source>
</evidence>
<dbReference type="PROSITE" id="PS51201">
    <property type="entry name" value="RCK_N"/>
    <property type="match status" value="1"/>
</dbReference>
<sequence>MYVVIIGGGQIGSYMAELLTKNNCDFMVIDSSHSNVQKLNDKFGEEHVLFGDGTDPNILDSANIEKADVVACVTGRDEVNLVCSTIAKFEFQSPRVVARVNNPKNASLFTIGMGVDAAINQADIIGHIVVEEMSMKNFMTLMKLSKGDHSIIQLQTAENSFASGKKVKDLNIPRDALLIAIYHGDELIVPNGETTIFPGDRITFFTSDKLYHELEKIFTLPLE</sequence>
<organism evidence="9 10">
    <name type="scientific">Candidatus Onthovivens merdipullorum</name>
    <dbReference type="NCBI Taxonomy" id="2840889"/>
    <lineage>
        <taxon>Bacteria</taxon>
        <taxon>Bacillati</taxon>
        <taxon>Bacillota</taxon>
        <taxon>Bacilli</taxon>
        <taxon>Bacillales</taxon>
        <taxon>Candidatus Onthovivens</taxon>
    </lineage>
</organism>
<keyword evidence="2" id="KW-0813">Transport</keyword>
<proteinExistence type="predicted"/>
<keyword evidence="4" id="KW-0630">Potassium</keyword>
<evidence type="ECO:0000313" key="10">
    <source>
        <dbReference type="Proteomes" id="UP000823613"/>
    </source>
</evidence>
<dbReference type="PROSITE" id="PS51202">
    <property type="entry name" value="RCK_C"/>
    <property type="match status" value="1"/>
</dbReference>
<dbReference type="AlphaFoldDB" id="A0A9D9DK93"/>
<comment type="caution">
    <text evidence="9">The sequence shown here is derived from an EMBL/GenBank/DDBJ whole genome shotgun (WGS) entry which is preliminary data.</text>
</comment>
<dbReference type="InterPro" id="IPR036721">
    <property type="entry name" value="RCK_C_sf"/>
</dbReference>
<keyword evidence="3" id="KW-0633">Potassium transport</keyword>
<reference evidence="9" key="1">
    <citation type="submission" date="2020-10" db="EMBL/GenBank/DDBJ databases">
        <authorList>
            <person name="Gilroy R."/>
        </authorList>
    </citation>
    <scope>NUCLEOTIDE SEQUENCE</scope>
    <source>
        <strain evidence="9">11159</strain>
    </source>
</reference>
<dbReference type="PANTHER" id="PTHR43833:SF5">
    <property type="entry name" value="TRK SYSTEM POTASSIUM UPTAKE PROTEIN TRKA"/>
    <property type="match status" value="1"/>
</dbReference>